<dbReference type="GO" id="GO:0009395">
    <property type="term" value="P:phospholipid catabolic process"/>
    <property type="evidence" value="ECO:0007669"/>
    <property type="project" value="TreeGrafter"/>
</dbReference>
<evidence type="ECO:0000313" key="2">
    <source>
        <dbReference type="EMBL" id="AIG26903.1"/>
    </source>
</evidence>
<evidence type="ECO:0000256" key="1">
    <source>
        <dbReference type="ARBA" id="ARBA00022801"/>
    </source>
</evidence>
<keyword evidence="3" id="KW-1185">Reference proteome</keyword>
<dbReference type="PANTHER" id="PTHR31956:SF1">
    <property type="entry name" value="NON-SPECIFIC PHOSPHOLIPASE C1"/>
    <property type="match status" value="1"/>
</dbReference>
<accession>A0A075R6U8</accession>
<name>A0A075R6U8_BRELA</name>
<dbReference type="eggNOG" id="COG3511">
    <property type="taxonomic scope" value="Bacteria"/>
</dbReference>
<dbReference type="HOGENOM" id="CLU_029943_2_0_9"/>
<organism evidence="2 3">
    <name type="scientific">Brevibacillus laterosporus LMG 15441</name>
    <dbReference type="NCBI Taxonomy" id="1042163"/>
    <lineage>
        <taxon>Bacteria</taxon>
        <taxon>Bacillati</taxon>
        <taxon>Bacillota</taxon>
        <taxon>Bacilli</taxon>
        <taxon>Bacillales</taxon>
        <taxon>Paenibacillaceae</taxon>
        <taxon>Brevibacillus</taxon>
    </lineage>
</organism>
<proteinExistence type="predicted"/>
<keyword evidence="1 2" id="KW-0378">Hydrolase</keyword>
<dbReference type="InterPro" id="IPR007312">
    <property type="entry name" value="Phosphoesterase"/>
</dbReference>
<dbReference type="Gene3D" id="3.40.720.10">
    <property type="entry name" value="Alkaline Phosphatase, subunit A"/>
    <property type="match status" value="2"/>
</dbReference>
<protein>
    <submittedName>
        <fullName evidence="2">Phospholipase C 2</fullName>
        <ecNumber evidence="2">3.1.4.3</ecNumber>
    </submittedName>
</protein>
<dbReference type="RefSeq" id="WP_003336289.1">
    <property type="nucleotide sequence ID" value="NZ_CP007806.1"/>
</dbReference>
<dbReference type="AlphaFoldDB" id="A0A075R6U8"/>
<dbReference type="PANTHER" id="PTHR31956">
    <property type="entry name" value="NON-SPECIFIC PHOSPHOLIPASE C4-RELATED"/>
    <property type="match status" value="1"/>
</dbReference>
<dbReference type="SUPFAM" id="SSF53649">
    <property type="entry name" value="Alkaline phosphatase-like"/>
    <property type="match status" value="1"/>
</dbReference>
<dbReference type="GO" id="GO:0034480">
    <property type="term" value="F:phosphatidylcholine phospholipase C activity"/>
    <property type="evidence" value="ECO:0007669"/>
    <property type="project" value="UniProtKB-EC"/>
</dbReference>
<dbReference type="EC" id="3.1.4.3" evidence="2"/>
<sequence length="481" mass="54694">MLGKIDHIVVLMLENRSFDSMAGRLYDPQNPAPFNKVPRNQPFEGLAGKNLSNPISVGETGADHKKVPVGKAGSFTTPEIDPGESFEHVFFQIYGKPLSSKTASLPQSATMDGFVTDYIHVLREKNKPVDERLYRQVMAGYTPTMLPVLSRLANEFAICDQWFCSVPSQTWTNRSFLHAASSSGWVNNTPYEKWLLGNHAETIFDRILAQNRKDLTWRVYYDKLDMVSLTLLIHFPRLSRYRKSHFSYMKQFKKDAKEGKLPSYSFIEPRFLLDANDQHPPHNVLLGENLISEVYQAVREGKRWDRTLLIVTYDEHGGCYDHVAPPKAVPPTINQKHGEKGFTFDRLGVRVCTLLISPYIEKGTVFRAKRILGGVEHDVPLDHTSIIKTITNRWGLGNLTNRDRAAVDISQVLTKKEPRKDCPVLGPIYAIETFTSELPLNDLQYGMIKGLSSYYNVPMPKLNKVSEALPFLEKLVRHMDL</sequence>
<dbReference type="EMBL" id="CP007806">
    <property type="protein sequence ID" value="AIG26903.1"/>
    <property type="molecule type" value="Genomic_DNA"/>
</dbReference>
<dbReference type="Pfam" id="PF04185">
    <property type="entry name" value="Phosphoesterase"/>
    <property type="match status" value="1"/>
</dbReference>
<dbReference type="Proteomes" id="UP000005850">
    <property type="component" value="Chromosome"/>
</dbReference>
<dbReference type="STRING" id="1042163.BRLA_c025840"/>
<reference evidence="2 3" key="1">
    <citation type="journal article" date="2011" name="J. Bacteriol.">
        <title>Genome sequence of Brevibacillus laterosporus LMG 15441, a pathogen of invertebrates.</title>
        <authorList>
            <person name="Djukic M."/>
            <person name="Poehlein A."/>
            <person name="Thurmer A."/>
            <person name="Daniel R."/>
        </authorList>
    </citation>
    <scope>NUCLEOTIDE SEQUENCE [LARGE SCALE GENOMIC DNA]</scope>
    <source>
        <strain evidence="2 3">LMG 15441</strain>
    </source>
</reference>
<evidence type="ECO:0000313" key="3">
    <source>
        <dbReference type="Proteomes" id="UP000005850"/>
    </source>
</evidence>
<gene>
    <name evidence="2" type="ORF">BRLA_c025840</name>
</gene>
<dbReference type="InterPro" id="IPR017850">
    <property type="entry name" value="Alkaline_phosphatase_core_sf"/>
</dbReference>
<dbReference type="KEGG" id="blr:BRLA_c025840"/>